<name>A0A6A6SU14_9PLEO</name>
<gene>
    <name evidence="2" type="ORF">K491DRAFT_582957</name>
</gene>
<dbReference type="PANTHER" id="PTHR33112:SF13">
    <property type="entry name" value="HETEROKARYON INCOMPATIBILITY DOMAIN-CONTAINING PROTEIN"/>
    <property type="match status" value="1"/>
</dbReference>
<evidence type="ECO:0000313" key="3">
    <source>
        <dbReference type="Proteomes" id="UP000799324"/>
    </source>
</evidence>
<evidence type="ECO:0000259" key="1">
    <source>
        <dbReference type="Pfam" id="PF06985"/>
    </source>
</evidence>
<feature type="non-terminal residue" evidence="2">
    <location>
        <position position="1"/>
    </location>
</feature>
<sequence length="262" mass="30607">YMCLSHCWGKKPFIQTTKSNVASFQSGIPWNLLPRTFRDAINLAHRIGVTYIWIDSLCIIQDDEDDWRKEGSQMADIYRGSFLTIAATKAFDSSQGLYTDTTCHRSVSMNYNKLSPLLSRAWVFQERILSRRLVHFASTELWWECMESTTCECCRISGGIYSGHDKKHLNVEEEFDEASVGETWRYLVTDYSFKQLTYQKDILPAIQGLAKRMYTTRRSEYLGGLWRDSLIKDLVWRRMMVGWYVDKVHPVNEFAPTWSWAA</sequence>
<feature type="non-terminal residue" evidence="2">
    <location>
        <position position="262"/>
    </location>
</feature>
<keyword evidence="3" id="KW-1185">Reference proteome</keyword>
<dbReference type="InterPro" id="IPR010730">
    <property type="entry name" value="HET"/>
</dbReference>
<protein>
    <submittedName>
        <fullName evidence="2">HET-domain-containing protein</fullName>
    </submittedName>
</protein>
<dbReference type="Pfam" id="PF06985">
    <property type="entry name" value="HET"/>
    <property type="match status" value="1"/>
</dbReference>
<dbReference type="AlphaFoldDB" id="A0A6A6SU14"/>
<dbReference type="OrthoDB" id="3486565at2759"/>
<accession>A0A6A6SU14</accession>
<reference evidence="2" key="1">
    <citation type="journal article" date="2020" name="Stud. Mycol.">
        <title>101 Dothideomycetes genomes: a test case for predicting lifestyles and emergence of pathogens.</title>
        <authorList>
            <person name="Haridas S."/>
            <person name="Albert R."/>
            <person name="Binder M."/>
            <person name="Bloem J."/>
            <person name="Labutti K."/>
            <person name="Salamov A."/>
            <person name="Andreopoulos B."/>
            <person name="Baker S."/>
            <person name="Barry K."/>
            <person name="Bills G."/>
            <person name="Bluhm B."/>
            <person name="Cannon C."/>
            <person name="Castanera R."/>
            <person name="Culley D."/>
            <person name="Daum C."/>
            <person name="Ezra D."/>
            <person name="Gonzalez J."/>
            <person name="Henrissat B."/>
            <person name="Kuo A."/>
            <person name="Liang C."/>
            <person name="Lipzen A."/>
            <person name="Lutzoni F."/>
            <person name="Magnuson J."/>
            <person name="Mondo S."/>
            <person name="Nolan M."/>
            <person name="Ohm R."/>
            <person name="Pangilinan J."/>
            <person name="Park H.-J."/>
            <person name="Ramirez L."/>
            <person name="Alfaro M."/>
            <person name="Sun H."/>
            <person name="Tritt A."/>
            <person name="Yoshinaga Y."/>
            <person name="Zwiers L.-H."/>
            <person name="Turgeon B."/>
            <person name="Goodwin S."/>
            <person name="Spatafora J."/>
            <person name="Crous P."/>
            <person name="Grigoriev I."/>
        </authorList>
    </citation>
    <scope>NUCLEOTIDE SEQUENCE</scope>
    <source>
        <strain evidence="2">CBS 122681</strain>
    </source>
</reference>
<dbReference type="EMBL" id="MU004435">
    <property type="protein sequence ID" value="KAF2651080.1"/>
    <property type="molecule type" value="Genomic_DNA"/>
</dbReference>
<dbReference type="Proteomes" id="UP000799324">
    <property type="component" value="Unassembled WGS sequence"/>
</dbReference>
<evidence type="ECO:0000313" key="2">
    <source>
        <dbReference type="EMBL" id="KAF2651080.1"/>
    </source>
</evidence>
<proteinExistence type="predicted"/>
<organism evidence="2 3">
    <name type="scientific">Lophiostoma macrostomum CBS 122681</name>
    <dbReference type="NCBI Taxonomy" id="1314788"/>
    <lineage>
        <taxon>Eukaryota</taxon>
        <taxon>Fungi</taxon>
        <taxon>Dikarya</taxon>
        <taxon>Ascomycota</taxon>
        <taxon>Pezizomycotina</taxon>
        <taxon>Dothideomycetes</taxon>
        <taxon>Pleosporomycetidae</taxon>
        <taxon>Pleosporales</taxon>
        <taxon>Lophiostomataceae</taxon>
        <taxon>Lophiostoma</taxon>
    </lineage>
</organism>
<feature type="domain" description="Heterokaryon incompatibility" evidence="1">
    <location>
        <begin position="1"/>
        <end position="111"/>
    </location>
</feature>
<dbReference type="PANTHER" id="PTHR33112">
    <property type="entry name" value="DOMAIN PROTEIN, PUTATIVE-RELATED"/>
    <property type="match status" value="1"/>
</dbReference>